<proteinExistence type="predicted"/>
<reference evidence="1" key="1">
    <citation type="submission" date="2018-05" db="EMBL/GenBank/DDBJ databases">
        <authorList>
            <person name="Lanie J.A."/>
            <person name="Ng W.-L."/>
            <person name="Kazmierczak K.M."/>
            <person name="Andrzejewski T.M."/>
            <person name="Davidsen T.M."/>
            <person name="Wayne K.J."/>
            <person name="Tettelin H."/>
            <person name="Glass J.I."/>
            <person name="Rusch D."/>
            <person name="Podicherti R."/>
            <person name="Tsui H.-C.T."/>
            <person name="Winkler M.E."/>
        </authorList>
    </citation>
    <scope>NUCLEOTIDE SEQUENCE</scope>
</reference>
<name>A0A381PVV4_9ZZZZ</name>
<dbReference type="EMBL" id="UINC01001114">
    <property type="protein sequence ID" value="SUZ71191.1"/>
    <property type="molecule type" value="Genomic_DNA"/>
</dbReference>
<gene>
    <name evidence="1" type="ORF">METZ01_LOCUS24045</name>
</gene>
<evidence type="ECO:0008006" key="2">
    <source>
        <dbReference type="Google" id="ProtNLM"/>
    </source>
</evidence>
<evidence type="ECO:0000313" key="1">
    <source>
        <dbReference type="EMBL" id="SUZ71191.1"/>
    </source>
</evidence>
<dbReference type="InterPro" id="IPR007454">
    <property type="entry name" value="UPF0250_YbeD-like"/>
</dbReference>
<protein>
    <recommendedName>
        <fullName evidence="2">DUF493 domain-containing protein</fullName>
    </recommendedName>
</protein>
<dbReference type="InterPro" id="IPR027471">
    <property type="entry name" value="YbeD-like_sf"/>
</dbReference>
<dbReference type="Gene3D" id="3.30.70.260">
    <property type="match status" value="1"/>
</dbReference>
<sequence>MTNISQKSNDFYKRFEIQLKESQNWPGSYIFKFIIKNNSKDLDKLKMILSNYKGDLNVKSSDKGNYKSISFESFVISPSEVIDIYKRVSSLDNIISL</sequence>
<dbReference type="AlphaFoldDB" id="A0A381PVV4"/>
<dbReference type="SUPFAM" id="SSF117991">
    <property type="entry name" value="YbeD/HP0495-like"/>
    <property type="match status" value="1"/>
</dbReference>
<organism evidence="1">
    <name type="scientific">marine metagenome</name>
    <dbReference type="NCBI Taxonomy" id="408172"/>
    <lineage>
        <taxon>unclassified sequences</taxon>
        <taxon>metagenomes</taxon>
        <taxon>ecological metagenomes</taxon>
    </lineage>
</organism>
<dbReference type="Pfam" id="PF04359">
    <property type="entry name" value="DUF493"/>
    <property type="match status" value="1"/>
</dbReference>
<accession>A0A381PVV4</accession>